<dbReference type="SUPFAM" id="SSF47226">
    <property type="entry name" value="Histidine-containing phosphotransfer domain, HPT domain"/>
    <property type="match status" value="1"/>
</dbReference>
<name>A0ABX5EGY3_9MICO</name>
<keyword evidence="4" id="KW-1185">Reference proteome</keyword>
<dbReference type="InterPro" id="IPR008207">
    <property type="entry name" value="Sig_transdc_His_kin_Hpt_dom"/>
</dbReference>
<accession>A0ABX5EGY3</accession>
<dbReference type="EMBL" id="PVTX01000002">
    <property type="protein sequence ID" value="PRZ08755.1"/>
    <property type="molecule type" value="Genomic_DNA"/>
</dbReference>
<proteinExistence type="predicted"/>
<feature type="region of interest" description="Disordered" evidence="1">
    <location>
        <begin position="41"/>
        <end position="66"/>
    </location>
</feature>
<evidence type="ECO:0000313" key="3">
    <source>
        <dbReference type="EMBL" id="PRZ08755.1"/>
    </source>
</evidence>
<comment type="caution">
    <text evidence="3">The sequence shown here is derived from an EMBL/GenBank/DDBJ whole genome shotgun (WGS) entry which is preliminary data.</text>
</comment>
<sequence>MSGSGSGVPEDDALDDAVARLARSARQRNLGRADRVLELLAPSGASPSATPGATSGGAAPDPADRDEAALLCHSIVGSAGTFGDDELADAARHVESALQDGHRDGMPAALDRLRATASALRGL</sequence>
<dbReference type="Proteomes" id="UP000239895">
    <property type="component" value="Unassembled WGS sequence"/>
</dbReference>
<feature type="compositionally biased region" description="Low complexity" evidence="1">
    <location>
        <begin position="41"/>
        <end position="61"/>
    </location>
</feature>
<evidence type="ECO:0000259" key="2">
    <source>
        <dbReference type="Pfam" id="PF01627"/>
    </source>
</evidence>
<evidence type="ECO:0000313" key="4">
    <source>
        <dbReference type="Proteomes" id="UP000239895"/>
    </source>
</evidence>
<dbReference type="InterPro" id="IPR036641">
    <property type="entry name" value="HPT_dom_sf"/>
</dbReference>
<protein>
    <submittedName>
        <fullName evidence="3">Hpt domain-containing protein</fullName>
    </submittedName>
</protein>
<dbReference type="Pfam" id="PF01627">
    <property type="entry name" value="Hpt"/>
    <property type="match status" value="1"/>
</dbReference>
<feature type="domain" description="HPt" evidence="2">
    <location>
        <begin position="61"/>
        <end position="121"/>
    </location>
</feature>
<dbReference type="RefSeq" id="WP_165799905.1">
    <property type="nucleotide sequence ID" value="NZ_PVTX01000002.1"/>
</dbReference>
<reference evidence="3 4" key="1">
    <citation type="submission" date="2018-03" db="EMBL/GenBank/DDBJ databases">
        <title>Comparative analysis of microorganisms from saline springs in Andes Mountain Range, Colombia.</title>
        <authorList>
            <person name="Rubin E."/>
        </authorList>
    </citation>
    <scope>NUCLEOTIDE SEQUENCE [LARGE SCALE GENOMIC DNA]</scope>
    <source>
        <strain evidence="3 4">CG 23</strain>
    </source>
</reference>
<evidence type="ECO:0000256" key="1">
    <source>
        <dbReference type="SAM" id="MobiDB-lite"/>
    </source>
</evidence>
<gene>
    <name evidence="3" type="ORF">BCL65_102299</name>
</gene>
<organism evidence="3 4">
    <name type="scientific">Isoptericola halotolerans</name>
    <dbReference type="NCBI Taxonomy" id="300560"/>
    <lineage>
        <taxon>Bacteria</taxon>
        <taxon>Bacillati</taxon>
        <taxon>Actinomycetota</taxon>
        <taxon>Actinomycetes</taxon>
        <taxon>Micrococcales</taxon>
        <taxon>Promicromonosporaceae</taxon>
        <taxon>Isoptericola</taxon>
    </lineage>
</organism>
<dbReference type="Gene3D" id="1.20.120.160">
    <property type="entry name" value="HPT domain"/>
    <property type="match status" value="1"/>
</dbReference>